<dbReference type="PANTHER" id="PTHR33924:SF1">
    <property type="entry name" value="DNA-DIRECTED RNA POLYMERASE SUBUNIT BETA"/>
    <property type="match status" value="1"/>
</dbReference>
<dbReference type="RefSeq" id="XP_010269211.1">
    <property type="nucleotide sequence ID" value="XM_010270909.2"/>
</dbReference>
<dbReference type="GeneID" id="104605945"/>
<dbReference type="FunCoup" id="A0A1U8ANS6">
    <property type="interactions" value="2139"/>
</dbReference>
<organism evidence="1 2">
    <name type="scientific">Nelumbo nucifera</name>
    <name type="common">Sacred lotus</name>
    <dbReference type="NCBI Taxonomy" id="4432"/>
    <lineage>
        <taxon>Eukaryota</taxon>
        <taxon>Viridiplantae</taxon>
        <taxon>Streptophyta</taxon>
        <taxon>Embryophyta</taxon>
        <taxon>Tracheophyta</taxon>
        <taxon>Spermatophyta</taxon>
        <taxon>Magnoliopsida</taxon>
        <taxon>Proteales</taxon>
        <taxon>Nelumbonaceae</taxon>
        <taxon>Nelumbo</taxon>
    </lineage>
</organism>
<protein>
    <submittedName>
        <fullName evidence="2">Uncharacterized protein LOC104605945</fullName>
    </submittedName>
</protein>
<accession>A0A1U8ANS6</accession>
<sequence>MMNRDTIDGLLKKRPILTDVTNQHGKRGFLSISSNSRLENDNGFHKYLEDRFVDSEFAQQGRLGVENLVHRKCKRECVEDGCEKGLSLSKAKDLCSSLTSGIHDDLQKDNMITGKSRLSSEIKDASNLFSGDLCIVRGNTVMHRILEEGDGPRDGYCSSASMPIMPGQRNRSGGLQSLTTIQGETQHDKARVGADVIRVVIGRVPFNEAVDTHTHLNSKEQMDDGAKTLNKSGIIESSDYKEFGLERCTGFIGDSWSNASVDISSLKNCSCSFCLKAAYIWSDLYYQDIKDRLAALKRSMKEVKLSVDRSWHHFEADKNGEVNPNKSNKLEFDLMGRGRSLFLHTEDILVRESNQLQSSLLALKDLRGSCKTDMEMINGMLPKK</sequence>
<dbReference type="OrthoDB" id="1907176at2759"/>
<dbReference type="PANTHER" id="PTHR33924">
    <property type="entry name" value="CATION-TRANSPORTING ATPASE"/>
    <property type="match status" value="1"/>
</dbReference>
<dbReference type="AlphaFoldDB" id="A0A1U8ANS6"/>
<keyword evidence="1" id="KW-1185">Reference proteome</keyword>
<dbReference type="KEGG" id="nnu:104605945"/>
<dbReference type="eggNOG" id="ENOG502RXYB">
    <property type="taxonomic scope" value="Eukaryota"/>
</dbReference>
<gene>
    <name evidence="2" type="primary">LOC104605945</name>
</gene>
<dbReference type="Proteomes" id="UP000189703">
    <property type="component" value="Unplaced"/>
</dbReference>
<evidence type="ECO:0000313" key="1">
    <source>
        <dbReference type="Proteomes" id="UP000189703"/>
    </source>
</evidence>
<dbReference type="OMA" id="KACSCTF"/>
<reference evidence="2" key="1">
    <citation type="submission" date="2025-08" db="UniProtKB">
        <authorList>
            <consortium name="RefSeq"/>
        </authorList>
    </citation>
    <scope>IDENTIFICATION</scope>
</reference>
<name>A0A1U8ANS6_NELNU</name>
<evidence type="ECO:0000313" key="2">
    <source>
        <dbReference type="RefSeq" id="XP_010269211.1"/>
    </source>
</evidence>
<proteinExistence type="predicted"/>